<dbReference type="GO" id="GO:0160150">
    <property type="term" value="F:tRNA pseudouridine(13) synthase activity"/>
    <property type="evidence" value="ECO:0007669"/>
    <property type="project" value="UniProtKB-EC"/>
</dbReference>
<dbReference type="InterPro" id="IPR050170">
    <property type="entry name" value="TruD_pseudoU_synthase"/>
</dbReference>
<reference evidence="6" key="1">
    <citation type="submission" date="2021-02" db="EMBL/GenBank/DDBJ databases">
        <title>PHA producing bacteria isolated from coastal sediment in Guangdong, Shenzhen.</title>
        <authorList>
            <person name="Zheng W."/>
            <person name="Yu S."/>
            <person name="Huang Y."/>
        </authorList>
    </citation>
    <scope>NUCLEOTIDE SEQUENCE</scope>
    <source>
        <strain evidence="6">TN14-10</strain>
    </source>
</reference>
<dbReference type="PANTHER" id="PTHR47811">
    <property type="entry name" value="TRNA PSEUDOURIDINE SYNTHASE D"/>
    <property type="match status" value="1"/>
</dbReference>
<feature type="domain" description="TRUD" evidence="5">
    <location>
        <begin position="155"/>
        <end position="304"/>
    </location>
</feature>
<dbReference type="RefSeq" id="WP_206560208.1">
    <property type="nucleotide sequence ID" value="NZ_JAFKCZ010000006.1"/>
</dbReference>
<dbReference type="GO" id="GO:0005829">
    <property type="term" value="C:cytosol"/>
    <property type="evidence" value="ECO:0007669"/>
    <property type="project" value="TreeGrafter"/>
</dbReference>
<dbReference type="Gene3D" id="3.30.2350.20">
    <property type="entry name" value="TruD, catalytic domain"/>
    <property type="match status" value="1"/>
</dbReference>
<dbReference type="GO" id="GO:0031119">
    <property type="term" value="P:tRNA pseudouridine synthesis"/>
    <property type="evidence" value="ECO:0007669"/>
    <property type="project" value="UniProtKB-UniRule"/>
</dbReference>
<accession>A0A939DEK7</accession>
<evidence type="ECO:0000256" key="3">
    <source>
        <dbReference type="ARBA" id="ARBA00023235"/>
    </source>
</evidence>
<organism evidence="6 7">
    <name type="scientific">Parahaliea mediterranea</name>
    <dbReference type="NCBI Taxonomy" id="651086"/>
    <lineage>
        <taxon>Bacteria</taxon>
        <taxon>Pseudomonadati</taxon>
        <taxon>Pseudomonadota</taxon>
        <taxon>Gammaproteobacteria</taxon>
        <taxon>Cellvibrionales</taxon>
        <taxon>Halieaceae</taxon>
        <taxon>Parahaliea</taxon>
    </lineage>
</organism>
<dbReference type="SUPFAM" id="SSF55120">
    <property type="entry name" value="Pseudouridine synthase"/>
    <property type="match status" value="1"/>
</dbReference>
<evidence type="ECO:0000259" key="5">
    <source>
        <dbReference type="PROSITE" id="PS50984"/>
    </source>
</evidence>
<dbReference type="EMBL" id="JAFKCZ010000006">
    <property type="protein sequence ID" value="MBN7796761.1"/>
    <property type="molecule type" value="Genomic_DNA"/>
</dbReference>
<keyword evidence="7" id="KW-1185">Reference proteome</keyword>
<dbReference type="InterPro" id="IPR043165">
    <property type="entry name" value="TruD_insert_sf"/>
</dbReference>
<comment type="catalytic activity">
    <reaction evidence="4">
        <text>uridine(13) in tRNA = pseudouridine(13) in tRNA</text>
        <dbReference type="Rhea" id="RHEA:42540"/>
        <dbReference type="Rhea" id="RHEA-COMP:10105"/>
        <dbReference type="Rhea" id="RHEA-COMP:10106"/>
        <dbReference type="ChEBI" id="CHEBI:65314"/>
        <dbReference type="ChEBI" id="CHEBI:65315"/>
        <dbReference type="EC" id="5.4.99.27"/>
    </reaction>
</comment>
<name>A0A939DEK7_9GAMM</name>
<dbReference type="Gene3D" id="3.30.2340.10">
    <property type="entry name" value="TruD, insertion domain"/>
    <property type="match status" value="1"/>
</dbReference>
<dbReference type="InterPro" id="IPR042214">
    <property type="entry name" value="TruD_catalytic"/>
</dbReference>
<dbReference type="InterPro" id="IPR001656">
    <property type="entry name" value="PsdUridine_synth_TruD"/>
</dbReference>
<gene>
    <name evidence="4" type="primary">truD</name>
    <name evidence="6" type="ORF">JYP50_09175</name>
</gene>
<proteinExistence type="inferred from homology"/>
<dbReference type="EC" id="5.4.99.27" evidence="4"/>
<comment type="function">
    <text evidence="4">Responsible for synthesis of pseudouridine from uracil-13 in transfer RNAs.</text>
</comment>
<comment type="similarity">
    <text evidence="1 4">Belongs to the pseudouridine synthase TruD family.</text>
</comment>
<keyword evidence="3 4" id="KW-0413">Isomerase</keyword>
<keyword evidence="2 4" id="KW-0819">tRNA processing</keyword>
<comment type="caution">
    <text evidence="6">The sequence shown here is derived from an EMBL/GenBank/DDBJ whole genome shotgun (WGS) entry which is preliminary data.</text>
</comment>
<dbReference type="AlphaFoldDB" id="A0A939DEK7"/>
<dbReference type="PANTHER" id="PTHR47811:SF1">
    <property type="entry name" value="TRNA PSEUDOURIDINE SYNTHASE D"/>
    <property type="match status" value="1"/>
</dbReference>
<dbReference type="GO" id="GO:0003723">
    <property type="term" value="F:RNA binding"/>
    <property type="evidence" value="ECO:0007669"/>
    <property type="project" value="InterPro"/>
</dbReference>
<dbReference type="Pfam" id="PF01142">
    <property type="entry name" value="TruD"/>
    <property type="match status" value="2"/>
</dbReference>
<feature type="active site" description="Nucleophile" evidence="4">
    <location>
        <position position="78"/>
    </location>
</feature>
<evidence type="ECO:0000256" key="4">
    <source>
        <dbReference type="HAMAP-Rule" id="MF_01082"/>
    </source>
</evidence>
<dbReference type="InterPro" id="IPR020103">
    <property type="entry name" value="PsdUridine_synth_cat_dom_sf"/>
</dbReference>
<dbReference type="PROSITE" id="PS01268">
    <property type="entry name" value="UPF0024"/>
    <property type="match status" value="1"/>
</dbReference>
<evidence type="ECO:0000313" key="7">
    <source>
        <dbReference type="Proteomes" id="UP000664303"/>
    </source>
</evidence>
<dbReference type="Proteomes" id="UP000664303">
    <property type="component" value="Unassembled WGS sequence"/>
</dbReference>
<dbReference type="InterPro" id="IPR011760">
    <property type="entry name" value="PsdUridine_synth_TruD_insert"/>
</dbReference>
<evidence type="ECO:0000256" key="1">
    <source>
        <dbReference type="ARBA" id="ARBA00007953"/>
    </source>
</evidence>
<dbReference type="HAMAP" id="MF_01082">
    <property type="entry name" value="TruD"/>
    <property type="match status" value="1"/>
</dbReference>
<dbReference type="PROSITE" id="PS50984">
    <property type="entry name" value="TRUD"/>
    <property type="match status" value="1"/>
</dbReference>
<evidence type="ECO:0000256" key="2">
    <source>
        <dbReference type="ARBA" id="ARBA00022694"/>
    </source>
</evidence>
<protein>
    <recommendedName>
        <fullName evidence="4">tRNA pseudouridine synthase D</fullName>
        <ecNumber evidence="4">5.4.99.27</ecNumber>
    </recommendedName>
    <alternativeName>
        <fullName evidence="4">tRNA pseudouridine(13) synthase</fullName>
    </alternativeName>
    <alternativeName>
        <fullName evidence="4">tRNA pseudouridylate synthase D</fullName>
    </alternativeName>
    <alternativeName>
        <fullName evidence="4">tRNA-uridine isomerase D</fullName>
    </alternativeName>
</protein>
<sequence>MNPNRPTAGAAPDSDALIRQCAEDFEVREVLGFDPDGTGEHAFLHLEKRGLNTADLAQRLSELSGVPLRDIGYSGMKDRNALTSQWFSVGLAGRPEPDWRRLEASGEVSVLAAGRHARKLRRGVHRGNRFRLTLRELRGDRDALTARLEAVRASGVPNYFGEQRFGRDGATLAQARQWAERRGGRRLSRHKRGLYLSALRAHLFNTLLAERVRAGTWGQVLPGDVCVLQGTRSRFACEQLDADIARRAADGDLHPALPLWGRGQPQQGAERLAEQARLLAAEVGLCDFLEAAGLDLDYRPARVLADDFCWRFCDDDCLRLEFSLGAGSYATAVLAQITQYTQGDTAGGDGGD</sequence>
<evidence type="ECO:0000313" key="6">
    <source>
        <dbReference type="EMBL" id="MBN7796761.1"/>
    </source>
</evidence>
<dbReference type="InterPro" id="IPR020119">
    <property type="entry name" value="PsdUridine_synth_TruD_CS"/>
</dbReference>